<evidence type="ECO:0000256" key="5">
    <source>
        <dbReference type="SAM" id="MobiDB-lite"/>
    </source>
</evidence>
<dbReference type="SUPFAM" id="SSF48256">
    <property type="entry name" value="Citrate synthase"/>
    <property type="match status" value="1"/>
</dbReference>
<keyword evidence="2 3" id="KW-0808">Transferase</keyword>
<organism evidence="6 7">
    <name type="scientific">Rhodofomes roseus</name>
    <dbReference type="NCBI Taxonomy" id="34475"/>
    <lineage>
        <taxon>Eukaryota</taxon>
        <taxon>Fungi</taxon>
        <taxon>Dikarya</taxon>
        <taxon>Basidiomycota</taxon>
        <taxon>Agaricomycotina</taxon>
        <taxon>Agaricomycetes</taxon>
        <taxon>Polyporales</taxon>
        <taxon>Rhodofomes</taxon>
    </lineage>
</organism>
<dbReference type="Gene3D" id="1.10.230.10">
    <property type="entry name" value="Cytochrome P450-Terp, domain 2"/>
    <property type="match status" value="1"/>
</dbReference>
<dbReference type="PROSITE" id="PS00480">
    <property type="entry name" value="CITRATE_SYNTHASE"/>
    <property type="match status" value="1"/>
</dbReference>
<evidence type="ECO:0000256" key="4">
    <source>
        <dbReference type="RuleBase" id="RU000441"/>
    </source>
</evidence>
<sequence length="489" mass="54886">MGRPTESNQDSLTVRDNRTGKTYTIPIVDNAVPATAFKEIKAPRKPDEREENETEKGLRVQDKGFLNTAVIRSEITYIDGEAGVLRYRGYPIEQLALHSSHLESAYLLIYGSLPTREQHLHFETEVMRHGNMHVDSEEFFRSFRYDAHPMSMLTSAFAMLGSFYSEANPSLQGQKLYTNGDKESLATMDRQIYRLIGKATTLAAMAYRVRQGREFVTPPVGLSYTGSFLYQMDHLGEEDYKPNPVLEKALDVLFLIHADHELNASCTTVLQTGSSLVDPYSAIAAGCASLYGPLHGGANEAVIRMLVSIGSPENVPAFIEAVKRREKTLSGFGHRVYKTSDPRSFIVRKTADEVFKVTGRDALLETAMALHDAAMKDEYFIKRKLAPNVDFWSGLIYRAMGFPMDFFPVLFAVPRVVGWLAHWRQMMLQDGGVKIWRPRQVYVGAGKREYVPIEKRGPVQGLKETPSAVEHGGITKRTMLASFKGKSRL</sequence>
<dbReference type="PRINTS" id="PR00143">
    <property type="entry name" value="CITRTSNTHASE"/>
</dbReference>
<reference evidence="6 7" key="1">
    <citation type="journal article" date="2021" name="Environ. Microbiol.">
        <title>Gene family expansions and transcriptome signatures uncover fungal adaptations to wood decay.</title>
        <authorList>
            <person name="Hage H."/>
            <person name="Miyauchi S."/>
            <person name="Viragh M."/>
            <person name="Drula E."/>
            <person name="Min B."/>
            <person name="Chaduli D."/>
            <person name="Navarro D."/>
            <person name="Favel A."/>
            <person name="Norest M."/>
            <person name="Lesage-Meessen L."/>
            <person name="Balint B."/>
            <person name="Merenyi Z."/>
            <person name="de Eugenio L."/>
            <person name="Morin E."/>
            <person name="Martinez A.T."/>
            <person name="Baldrian P."/>
            <person name="Stursova M."/>
            <person name="Martinez M.J."/>
            <person name="Novotny C."/>
            <person name="Magnuson J.K."/>
            <person name="Spatafora J.W."/>
            <person name="Maurice S."/>
            <person name="Pangilinan J."/>
            <person name="Andreopoulos W."/>
            <person name="LaButti K."/>
            <person name="Hundley H."/>
            <person name="Na H."/>
            <person name="Kuo A."/>
            <person name="Barry K."/>
            <person name="Lipzen A."/>
            <person name="Henrissat B."/>
            <person name="Riley R."/>
            <person name="Ahrendt S."/>
            <person name="Nagy L.G."/>
            <person name="Grigoriev I.V."/>
            <person name="Martin F."/>
            <person name="Rosso M.N."/>
        </authorList>
    </citation>
    <scope>NUCLEOTIDE SEQUENCE [LARGE SCALE GENOMIC DNA]</scope>
    <source>
        <strain evidence="6 7">CIRM-BRFM 1785</strain>
    </source>
</reference>
<dbReference type="InterPro" id="IPR002020">
    <property type="entry name" value="Citrate_synthase"/>
</dbReference>
<dbReference type="InterPro" id="IPR016142">
    <property type="entry name" value="Citrate_synth-like_lrg_a-sub"/>
</dbReference>
<dbReference type="Proteomes" id="UP000814176">
    <property type="component" value="Unassembled WGS sequence"/>
</dbReference>
<dbReference type="PIRSF" id="PIRSF001369">
    <property type="entry name" value="Citrate_synth"/>
    <property type="match status" value="1"/>
</dbReference>
<protein>
    <recommendedName>
        <fullName evidence="3 4">Citrate synthase</fullName>
    </recommendedName>
</protein>
<name>A0ABQ8KJG1_9APHY</name>
<dbReference type="Gene3D" id="1.10.580.10">
    <property type="entry name" value="Citrate Synthase, domain 1"/>
    <property type="match status" value="1"/>
</dbReference>
<evidence type="ECO:0000256" key="3">
    <source>
        <dbReference type="PIRNR" id="PIRNR001369"/>
    </source>
</evidence>
<evidence type="ECO:0000256" key="2">
    <source>
        <dbReference type="ARBA" id="ARBA00022679"/>
    </source>
</evidence>
<dbReference type="InterPro" id="IPR016143">
    <property type="entry name" value="Citrate_synth-like_sm_a-sub"/>
</dbReference>
<dbReference type="InterPro" id="IPR036969">
    <property type="entry name" value="Citrate_synthase_sf"/>
</dbReference>
<accession>A0ABQ8KJG1</accession>
<comment type="similarity">
    <text evidence="1 3 4">Belongs to the citrate synthase family.</text>
</comment>
<dbReference type="PANTHER" id="PTHR42871">
    <property type="entry name" value="CITRATE SYNTHASE"/>
    <property type="match status" value="1"/>
</dbReference>
<dbReference type="InterPro" id="IPR019810">
    <property type="entry name" value="Citrate_synthase_AS"/>
</dbReference>
<dbReference type="InterPro" id="IPR024176">
    <property type="entry name" value="Citrate_synthase_bac-typ"/>
</dbReference>
<evidence type="ECO:0000313" key="7">
    <source>
        <dbReference type="Proteomes" id="UP000814176"/>
    </source>
</evidence>
<comment type="caution">
    <text evidence="6">The sequence shown here is derived from an EMBL/GenBank/DDBJ whole genome shotgun (WGS) entry which is preliminary data.</text>
</comment>
<evidence type="ECO:0000313" key="6">
    <source>
        <dbReference type="EMBL" id="KAH9838277.1"/>
    </source>
</evidence>
<dbReference type="GeneID" id="72003989"/>
<proteinExistence type="inferred from homology"/>
<evidence type="ECO:0000256" key="1">
    <source>
        <dbReference type="ARBA" id="ARBA00010566"/>
    </source>
</evidence>
<keyword evidence="7" id="KW-1185">Reference proteome</keyword>
<dbReference type="EMBL" id="JADCUA010000007">
    <property type="protein sequence ID" value="KAH9838277.1"/>
    <property type="molecule type" value="Genomic_DNA"/>
</dbReference>
<gene>
    <name evidence="6" type="ORF">C8Q71DRAFT_750253</name>
</gene>
<dbReference type="RefSeq" id="XP_047780192.1">
    <property type="nucleotide sequence ID" value="XM_047923257.1"/>
</dbReference>
<dbReference type="Pfam" id="PF00285">
    <property type="entry name" value="Citrate_synt"/>
    <property type="match status" value="1"/>
</dbReference>
<feature type="region of interest" description="Disordered" evidence="5">
    <location>
        <begin position="38"/>
        <end position="58"/>
    </location>
</feature>
<dbReference type="PANTHER" id="PTHR42871:SF1">
    <property type="entry name" value="CITRATE SYNTHASE"/>
    <property type="match status" value="1"/>
</dbReference>